<reference evidence="2 3" key="1">
    <citation type="submission" date="2016-10" db="EMBL/GenBank/DDBJ databases">
        <authorList>
            <person name="de Groot N.N."/>
        </authorList>
    </citation>
    <scope>NUCLEOTIDE SEQUENCE [LARGE SCALE GENOMIC DNA]</scope>
    <source>
        <strain evidence="2 3">A52C2</strain>
    </source>
</reference>
<evidence type="ECO:0000313" key="3">
    <source>
        <dbReference type="Proteomes" id="UP000199647"/>
    </source>
</evidence>
<gene>
    <name evidence="2" type="ORF">SAMN05216548_108190</name>
</gene>
<dbReference type="Proteomes" id="UP000199647">
    <property type="component" value="Unassembled WGS sequence"/>
</dbReference>
<proteinExistence type="predicted"/>
<dbReference type="OrthoDB" id="7559054at2"/>
<dbReference type="RefSeq" id="WP_092496952.1">
    <property type="nucleotide sequence ID" value="NZ_FOFG01000008.1"/>
</dbReference>
<evidence type="ECO:0000313" key="2">
    <source>
        <dbReference type="EMBL" id="SEQ88189.1"/>
    </source>
</evidence>
<evidence type="ECO:0000256" key="1">
    <source>
        <dbReference type="SAM" id="MobiDB-lite"/>
    </source>
</evidence>
<name>A0A1H9JN29_9HYPH</name>
<dbReference type="EMBL" id="FOFG01000008">
    <property type="protein sequence ID" value="SEQ88189.1"/>
    <property type="molecule type" value="Genomic_DNA"/>
</dbReference>
<sequence>MSSSDPKARADLTTGTLYAVRGESDWLYYGQVTAEKNVAFFARRDRTVASPDEILSSPIMAVVSVSRPSIGRALRSGHWKKLGRFALPEVLHQPTLRVQWPPASFKVIVWSGGTRQFETTPDDPAIQDAEVIAAWDAEHHIPQRLTADFGAEAAEWHVGGPVWRERRVREEYARRFPDQPGHRLPQGWVASSAGEQKLR</sequence>
<organism evidence="2 3">
    <name type="scientific">Faunimonas pinastri</name>
    <dbReference type="NCBI Taxonomy" id="1855383"/>
    <lineage>
        <taxon>Bacteria</taxon>
        <taxon>Pseudomonadati</taxon>
        <taxon>Pseudomonadota</taxon>
        <taxon>Alphaproteobacteria</taxon>
        <taxon>Hyphomicrobiales</taxon>
        <taxon>Afifellaceae</taxon>
        <taxon>Faunimonas</taxon>
    </lineage>
</organism>
<accession>A0A1H9JN29</accession>
<feature type="region of interest" description="Disordered" evidence="1">
    <location>
        <begin position="175"/>
        <end position="199"/>
    </location>
</feature>
<keyword evidence="3" id="KW-1185">Reference proteome</keyword>
<dbReference type="AlphaFoldDB" id="A0A1H9JN29"/>
<protein>
    <submittedName>
        <fullName evidence="2">Uncharacterized protein</fullName>
    </submittedName>
</protein>